<accession>A0A645H8S9</accession>
<evidence type="ECO:0000313" key="1">
    <source>
        <dbReference type="EMBL" id="MPN35378.1"/>
    </source>
</evidence>
<name>A0A645H8S9_9ZZZZ</name>
<dbReference type="EMBL" id="VSSQ01088918">
    <property type="protein sequence ID" value="MPN35378.1"/>
    <property type="molecule type" value="Genomic_DNA"/>
</dbReference>
<proteinExistence type="predicted"/>
<reference evidence="1" key="1">
    <citation type="submission" date="2019-08" db="EMBL/GenBank/DDBJ databases">
        <authorList>
            <person name="Kucharzyk K."/>
            <person name="Murdoch R.W."/>
            <person name="Higgins S."/>
            <person name="Loffler F."/>
        </authorList>
    </citation>
    <scope>NUCLEOTIDE SEQUENCE</scope>
</reference>
<comment type="caution">
    <text evidence="1">The sequence shown here is derived from an EMBL/GenBank/DDBJ whole genome shotgun (WGS) entry which is preliminary data.</text>
</comment>
<sequence length="151" mass="16236">MNGEDYRRASRAEHGLKNNIGVDTCHIFSVDGGDLIARFQTCGFSGGACHGGDNGQIFAGRINVSADALVTAVKGHGGLFVFFRVHVRGVLISEGIHHPADGAFHQLGVIHRLVYVFIMDELPGLPERLKKSRGIGRSSFCGFRGGQYIGL</sequence>
<protein>
    <submittedName>
        <fullName evidence="1">Uncharacterized protein</fullName>
    </submittedName>
</protein>
<organism evidence="1">
    <name type="scientific">bioreactor metagenome</name>
    <dbReference type="NCBI Taxonomy" id="1076179"/>
    <lineage>
        <taxon>unclassified sequences</taxon>
        <taxon>metagenomes</taxon>
        <taxon>ecological metagenomes</taxon>
    </lineage>
</organism>
<dbReference type="AlphaFoldDB" id="A0A645H8S9"/>
<gene>
    <name evidence="1" type="ORF">SDC9_182876</name>
</gene>